<gene>
    <name evidence="2" type="ordered locus">HCH_00314</name>
</gene>
<protein>
    <submittedName>
        <fullName evidence="2">Predicted hydrolase of the alpha/beta superfamily</fullName>
    </submittedName>
</protein>
<keyword evidence="2" id="KW-0378">Hydrolase</keyword>
<dbReference type="eggNOG" id="COG1073">
    <property type="taxonomic scope" value="Bacteria"/>
</dbReference>
<dbReference type="GO" id="GO:0016787">
    <property type="term" value="F:hydrolase activity"/>
    <property type="evidence" value="ECO:0007669"/>
    <property type="project" value="UniProtKB-KW"/>
</dbReference>
<feature type="domain" description="AB hydrolase-1" evidence="1">
    <location>
        <begin position="4"/>
        <end position="118"/>
    </location>
</feature>
<accession>Q2SQ48</accession>
<dbReference type="SUPFAM" id="SSF53474">
    <property type="entry name" value="alpha/beta-Hydrolases"/>
    <property type="match status" value="1"/>
</dbReference>
<dbReference type="AlphaFoldDB" id="Q2SQ48"/>
<organism evidence="2 3">
    <name type="scientific">Hahella chejuensis (strain KCTC 2396)</name>
    <dbReference type="NCBI Taxonomy" id="349521"/>
    <lineage>
        <taxon>Bacteria</taxon>
        <taxon>Pseudomonadati</taxon>
        <taxon>Pseudomonadota</taxon>
        <taxon>Gammaproteobacteria</taxon>
        <taxon>Oceanospirillales</taxon>
        <taxon>Hahellaceae</taxon>
        <taxon>Hahella</taxon>
    </lineage>
</organism>
<dbReference type="OrthoDB" id="264572at2"/>
<dbReference type="Proteomes" id="UP000000238">
    <property type="component" value="Chromosome"/>
</dbReference>
<evidence type="ECO:0000259" key="1">
    <source>
        <dbReference type="Pfam" id="PF12697"/>
    </source>
</evidence>
<dbReference type="Pfam" id="PF12697">
    <property type="entry name" value="Abhydrolase_6"/>
    <property type="match status" value="1"/>
</dbReference>
<dbReference type="HOGENOM" id="CLU_114499_0_0_6"/>
<evidence type="ECO:0000313" key="3">
    <source>
        <dbReference type="Proteomes" id="UP000000238"/>
    </source>
</evidence>
<keyword evidence="3" id="KW-1185">Reference proteome</keyword>
<dbReference type="EMBL" id="CP000155">
    <property type="protein sequence ID" value="ABC27226.1"/>
    <property type="molecule type" value="Genomic_DNA"/>
</dbReference>
<evidence type="ECO:0000313" key="2">
    <source>
        <dbReference type="EMBL" id="ABC27226.1"/>
    </source>
</evidence>
<name>Q2SQ48_HAHCH</name>
<dbReference type="STRING" id="349521.HCH_00314"/>
<dbReference type="KEGG" id="hch:HCH_00314"/>
<dbReference type="InterPro" id="IPR000073">
    <property type="entry name" value="AB_hydrolase_1"/>
</dbReference>
<proteinExistence type="predicted"/>
<dbReference type="InterPro" id="IPR029058">
    <property type="entry name" value="AB_hydrolase_fold"/>
</dbReference>
<sequence>MWRVIFSHGRDSGPWGGKIQYLSDIAGRLGFSITSVDYRGMPDPDERAEHLLKHLPDDERLILVGSSMGAYVSLKVSKEHPVEGLFLLAPAIGLPGYADPWLEPSAPHTEVVHGWRDHLIEPQNVLKWGSQHRCTLHFVDDNHRLLISLPQIGGWFEDFLTARLRDVENRLQATCYSAAKAYY</sequence>
<dbReference type="Gene3D" id="3.40.50.1820">
    <property type="entry name" value="alpha/beta hydrolase"/>
    <property type="match status" value="1"/>
</dbReference>
<dbReference type="RefSeq" id="WP_011394303.1">
    <property type="nucleotide sequence ID" value="NC_007645.1"/>
</dbReference>
<reference evidence="2 3" key="1">
    <citation type="journal article" date="2005" name="Nucleic Acids Res.">
        <title>Genomic blueprint of Hahella chejuensis, a marine microbe producing an algicidal agent.</title>
        <authorList>
            <person name="Jeong H."/>
            <person name="Yim J.H."/>
            <person name="Lee C."/>
            <person name="Choi S.-H."/>
            <person name="Park Y.K."/>
            <person name="Yoon S.H."/>
            <person name="Hur C.-G."/>
            <person name="Kang H.-Y."/>
            <person name="Kim D."/>
            <person name="Lee H.H."/>
            <person name="Park K.H."/>
            <person name="Park S.-H."/>
            <person name="Park H.-S."/>
            <person name="Lee H.K."/>
            <person name="Oh T.K."/>
            <person name="Kim J.F."/>
        </authorList>
    </citation>
    <scope>NUCLEOTIDE SEQUENCE [LARGE SCALE GENOMIC DNA]</scope>
    <source>
        <strain evidence="2 3">KCTC 2396</strain>
    </source>
</reference>